<evidence type="ECO:0000256" key="1">
    <source>
        <dbReference type="SAM" id="MobiDB-lite"/>
    </source>
</evidence>
<dbReference type="Proteomes" id="UP000239735">
    <property type="component" value="Unassembled WGS sequence"/>
</dbReference>
<gene>
    <name evidence="4" type="ORF">SBA5_400021</name>
</gene>
<feature type="transmembrane region" description="Helical" evidence="2">
    <location>
        <begin position="141"/>
        <end position="161"/>
    </location>
</feature>
<keyword evidence="2" id="KW-0472">Membrane</keyword>
<evidence type="ECO:0000313" key="4">
    <source>
        <dbReference type="EMBL" id="SPE23610.1"/>
    </source>
</evidence>
<evidence type="ECO:0000256" key="3">
    <source>
        <dbReference type="SAM" id="SignalP"/>
    </source>
</evidence>
<feature type="region of interest" description="Disordered" evidence="1">
    <location>
        <begin position="43"/>
        <end position="106"/>
    </location>
</feature>
<keyword evidence="2" id="KW-0812">Transmembrane</keyword>
<accession>A0A2N9LK42</accession>
<name>A0A2N9LK42_9BACT</name>
<feature type="transmembrane region" description="Helical" evidence="2">
    <location>
        <begin position="173"/>
        <end position="194"/>
    </location>
</feature>
<dbReference type="EMBL" id="OKRB01000098">
    <property type="protein sequence ID" value="SPE23610.1"/>
    <property type="molecule type" value="Genomic_DNA"/>
</dbReference>
<sequence>MKHLDEMGAQLNKIGRCALVGMLAGMLVGQAVAQGAPAATPQAPAQQATSASASNVQTPAANPAPSASVATTQASALPDPSASVATTQASALPDAPAAPTESASASMPADMKAMFDDASQESQNLRSAPTTTKKGVQRPGMLVMGIAGVPLIILGAMILCLNVGPKEAGARDGLGAAFLAPGAAMSGLGFYFAFHKKNQ</sequence>
<protein>
    <submittedName>
        <fullName evidence="4">Uncharacterized protein</fullName>
    </submittedName>
</protein>
<feature type="signal peptide" evidence="3">
    <location>
        <begin position="1"/>
        <end position="33"/>
    </location>
</feature>
<feature type="compositionally biased region" description="Low complexity" evidence="1">
    <location>
        <begin position="95"/>
        <end position="106"/>
    </location>
</feature>
<keyword evidence="2" id="KW-1133">Transmembrane helix</keyword>
<feature type="compositionally biased region" description="Low complexity" evidence="1">
    <location>
        <begin position="43"/>
        <end position="72"/>
    </location>
</feature>
<evidence type="ECO:0000256" key="2">
    <source>
        <dbReference type="SAM" id="Phobius"/>
    </source>
</evidence>
<organism evidence="4 5">
    <name type="scientific">Candidatus Sulfuritelmatomonas gaucii</name>
    <dbReference type="NCBI Taxonomy" id="2043161"/>
    <lineage>
        <taxon>Bacteria</taxon>
        <taxon>Pseudomonadati</taxon>
        <taxon>Acidobacteriota</taxon>
        <taxon>Terriglobia</taxon>
        <taxon>Terriglobales</taxon>
        <taxon>Acidobacteriaceae</taxon>
        <taxon>Candidatus Sulfuritelmatomonas</taxon>
    </lineage>
</organism>
<feature type="chain" id="PRO_5014970912" evidence="3">
    <location>
        <begin position="34"/>
        <end position="199"/>
    </location>
</feature>
<dbReference type="AlphaFoldDB" id="A0A2N9LK42"/>
<reference evidence="5" key="1">
    <citation type="submission" date="2018-02" db="EMBL/GenBank/DDBJ databases">
        <authorList>
            <person name="Hausmann B."/>
        </authorList>
    </citation>
    <scope>NUCLEOTIDE SEQUENCE [LARGE SCALE GENOMIC DNA]</scope>
    <source>
        <strain evidence="5">Peat soil MAG SbA5</strain>
    </source>
</reference>
<keyword evidence="3" id="KW-0732">Signal</keyword>
<evidence type="ECO:0000313" key="5">
    <source>
        <dbReference type="Proteomes" id="UP000239735"/>
    </source>
</evidence>
<proteinExistence type="predicted"/>